<comment type="caution">
    <text evidence="1">The sequence shown here is derived from an EMBL/GenBank/DDBJ whole genome shotgun (WGS) entry which is preliminary data.</text>
</comment>
<dbReference type="PROSITE" id="PS51257">
    <property type="entry name" value="PROKAR_LIPOPROTEIN"/>
    <property type="match status" value="1"/>
</dbReference>
<dbReference type="Proteomes" id="UP000664628">
    <property type="component" value="Unassembled WGS sequence"/>
</dbReference>
<sequence>MNAVKSLSVLLSGALIILMASCGPSYLSTGVGYSQPPYYGGYGYARRPVIVAPPVVVRPRYYAPPPRAYYPGARGRSYGGGWSRGRR</sequence>
<protein>
    <recommendedName>
        <fullName evidence="3">Lipoprotein</fullName>
    </recommendedName>
</protein>
<keyword evidence="2" id="KW-1185">Reference proteome</keyword>
<reference evidence="1 2" key="1">
    <citation type="submission" date="2021-03" db="EMBL/GenBank/DDBJ databases">
        <title>Fibrella sp. HMF5405 genome sequencing and assembly.</title>
        <authorList>
            <person name="Kang H."/>
            <person name="Kim H."/>
            <person name="Bae S."/>
            <person name="Joh K."/>
        </authorList>
    </citation>
    <scope>NUCLEOTIDE SEQUENCE [LARGE SCALE GENOMIC DNA]</scope>
    <source>
        <strain evidence="1 2">HMF5405</strain>
    </source>
</reference>
<gene>
    <name evidence="1" type="ORF">J2I46_04140</name>
</gene>
<evidence type="ECO:0000313" key="1">
    <source>
        <dbReference type="EMBL" id="MBO0947757.1"/>
    </source>
</evidence>
<name>A0ABS3JCN5_9BACT</name>
<organism evidence="1 2">
    <name type="scientific">Fibrella forsythiae</name>
    <dbReference type="NCBI Taxonomy" id="2817061"/>
    <lineage>
        <taxon>Bacteria</taxon>
        <taxon>Pseudomonadati</taxon>
        <taxon>Bacteroidota</taxon>
        <taxon>Cytophagia</taxon>
        <taxon>Cytophagales</taxon>
        <taxon>Spirosomataceae</taxon>
        <taxon>Fibrella</taxon>
    </lineage>
</organism>
<dbReference type="EMBL" id="JAFMYW010000001">
    <property type="protein sequence ID" value="MBO0947757.1"/>
    <property type="molecule type" value="Genomic_DNA"/>
</dbReference>
<proteinExistence type="predicted"/>
<evidence type="ECO:0008006" key="3">
    <source>
        <dbReference type="Google" id="ProtNLM"/>
    </source>
</evidence>
<dbReference type="RefSeq" id="WP_207327660.1">
    <property type="nucleotide sequence ID" value="NZ_JAFMYW010000001.1"/>
</dbReference>
<evidence type="ECO:0000313" key="2">
    <source>
        <dbReference type="Proteomes" id="UP000664628"/>
    </source>
</evidence>
<accession>A0ABS3JCN5</accession>